<dbReference type="Pfam" id="PF02897">
    <property type="entry name" value="Peptidase_S9_N"/>
    <property type="match status" value="1"/>
</dbReference>
<dbReference type="InterPro" id="IPR002470">
    <property type="entry name" value="Peptidase_S9A"/>
</dbReference>
<evidence type="ECO:0000313" key="9">
    <source>
        <dbReference type="EMBL" id="EED95729.1"/>
    </source>
</evidence>
<evidence type="ECO:0000259" key="7">
    <source>
        <dbReference type="Pfam" id="PF00326"/>
    </source>
</evidence>
<feature type="domain" description="Peptidase S9A N-terminal" evidence="8">
    <location>
        <begin position="1"/>
        <end position="314"/>
    </location>
</feature>
<evidence type="ECO:0000256" key="4">
    <source>
        <dbReference type="ARBA" id="ARBA00022825"/>
    </source>
</evidence>
<dbReference type="Gene3D" id="2.130.10.120">
    <property type="entry name" value="Prolyl oligopeptidase, N-terminal domain"/>
    <property type="match status" value="1"/>
</dbReference>
<dbReference type="GeneID" id="7453467"/>
<dbReference type="SUPFAM" id="SSF53474">
    <property type="entry name" value="alpha/beta-Hydrolases"/>
    <property type="match status" value="1"/>
</dbReference>
<comment type="similarity">
    <text evidence="1 6">Belongs to the peptidase S9A family.</text>
</comment>
<dbReference type="eggNOG" id="KOG2237">
    <property type="taxonomic scope" value="Eukaryota"/>
</dbReference>
<dbReference type="EMBL" id="CM000638">
    <property type="protein sequence ID" value="EED95729.1"/>
    <property type="molecule type" value="Genomic_DNA"/>
</dbReference>
<dbReference type="MEROPS" id="S09.010"/>
<reference evidence="9 10" key="2">
    <citation type="journal article" date="2008" name="Nature">
        <title>The Phaeodactylum genome reveals the evolutionary history of diatom genomes.</title>
        <authorList>
            <person name="Bowler C."/>
            <person name="Allen A.E."/>
            <person name="Badger J.H."/>
            <person name="Grimwood J."/>
            <person name="Jabbari K."/>
            <person name="Kuo A."/>
            <person name="Maheswari U."/>
            <person name="Martens C."/>
            <person name="Maumus F."/>
            <person name="Otillar R.P."/>
            <person name="Rayko E."/>
            <person name="Salamov A."/>
            <person name="Vandepoele K."/>
            <person name="Beszteri B."/>
            <person name="Gruber A."/>
            <person name="Heijde M."/>
            <person name="Katinka M."/>
            <person name="Mock T."/>
            <person name="Valentin K."/>
            <person name="Verret F."/>
            <person name="Berges J.A."/>
            <person name="Brownlee C."/>
            <person name="Cadoret J.P."/>
            <person name="Chiovitti A."/>
            <person name="Choi C.J."/>
            <person name="Coesel S."/>
            <person name="De Martino A."/>
            <person name="Detter J.C."/>
            <person name="Durkin C."/>
            <person name="Falciatore A."/>
            <person name="Fournet J."/>
            <person name="Haruta M."/>
            <person name="Huysman M.J."/>
            <person name="Jenkins B.D."/>
            <person name="Jiroutova K."/>
            <person name="Jorgensen R.E."/>
            <person name="Joubert Y."/>
            <person name="Kaplan A."/>
            <person name="Kroger N."/>
            <person name="Kroth P.G."/>
            <person name="La Roche J."/>
            <person name="Lindquist E."/>
            <person name="Lommer M."/>
            <person name="Martin-Jezequel V."/>
            <person name="Lopez P.J."/>
            <person name="Lucas S."/>
            <person name="Mangogna M."/>
            <person name="McGinnis K."/>
            <person name="Medlin L.K."/>
            <person name="Montsant A."/>
            <person name="Oudot-Le Secq M.P."/>
            <person name="Napoli C."/>
            <person name="Obornik M."/>
            <person name="Parker M.S."/>
            <person name="Petit J.L."/>
            <person name="Porcel B.M."/>
            <person name="Poulsen N."/>
            <person name="Robison M."/>
            <person name="Rychlewski L."/>
            <person name="Rynearson T.A."/>
            <person name="Schmutz J."/>
            <person name="Shapiro H."/>
            <person name="Siaut M."/>
            <person name="Stanley M."/>
            <person name="Sussman M.R."/>
            <person name="Taylor A.R."/>
            <person name="Vardi A."/>
            <person name="von Dassow P."/>
            <person name="Vyverman W."/>
            <person name="Willis A."/>
            <person name="Wyrwicz L.S."/>
            <person name="Rokhsar D.S."/>
            <person name="Weissenbach J."/>
            <person name="Armbrust E.V."/>
            <person name="Green B.R."/>
            <person name="Van de Peer Y."/>
            <person name="Grigoriev I.V."/>
        </authorList>
    </citation>
    <scope>NUCLEOTIDE SEQUENCE [LARGE SCALE GENOMIC DNA]</scope>
    <source>
        <strain evidence="9 10">CCMP1335</strain>
    </source>
</reference>
<gene>
    <name evidence="9" type="ORF">THAPSDRAFT_31242</name>
</gene>
<dbReference type="GO" id="GO:0006508">
    <property type="term" value="P:proteolysis"/>
    <property type="evidence" value="ECO:0007669"/>
    <property type="project" value="UniProtKB-KW"/>
</dbReference>
<dbReference type="KEGG" id="tps:THAPSDRAFT_31242"/>
<organism evidence="9 10">
    <name type="scientific">Thalassiosira pseudonana</name>
    <name type="common">Marine diatom</name>
    <name type="synonym">Cyclotella nana</name>
    <dbReference type="NCBI Taxonomy" id="35128"/>
    <lineage>
        <taxon>Eukaryota</taxon>
        <taxon>Sar</taxon>
        <taxon>Stramenopiles</taxon>
        <taxon>Ochrophyta</taxon>
        <taxon>Bacillariophyta</taxon>
        <taxon>Coscinodiscophyceae</taxon>
        <taxon>Thalassiosirophycidae</taxon>
        <taxon>Thalassiosirales</taxon>
        <taxon>Thalassiosiraceae</taxon>
        <taxon>Thalassiosira</taxon>
    </lineage>
</organism>
<dbReference type="Pfam" id="PF00326">
    <property type="entry name" value="Peptidase_S9"/>
    <property type="match status" value="1"/>
</dbReference>
<feature type="domain" description="Peptidase S9 prolyl oligopeptidase catalytic" evidence="7">
    <location>
        <begin position="459"/>
        <end position="687"/>
    </location>
</feature>
<dbReference type="SUPFAM" id="SSF50993">
    <property type="entry name" value="Peptidase/esterase 'gauge' domain"/>
    <property type="match status" value="1"/>
</dbReference>
<protein>
    <recommendedName>
        <fullName evidence="6">Prolyl endopeptidase</fullName>
        <ecNumber evidence="6">3.4.21.-</ecNumber>
    </recommendedName>
</protein>
<evidence type="ECO:0000256" key="1">
    <source>
        <dbReference type="ARBA" id="ARBA00005228"/>
    </source>
</evidence>
<dbReference type="InterPro" id="IPR029058">
    <property type="entry name" value="AB_hydrolase_fold"/>
</dbReference>
<reference evidence="9 10" key="1">
    <citation type="journal article" date="2004" name="Science">
        <title>The genome of the diatom Thalassiosira pseudonana: ecology, evolution, and metabolism.</title>
        <authorList>
            <person name="Armbrust E.V."/>
            <person name="Berges J.A."/>
            <person name="Bowler C."/>
            <person name="Green B.R."/>
            <person name="Martinez D."/>
            <person name="Putnam N.H."/>
            <person name="Zhou S."/>
            <person name="Allen A.E."/>
            <person name="Apt K.E."/>
            <person name="Bechner M."/>
            <person name="Brzezinski M.A."/>
            <person name="Chaal B.K."/>
            <person name="Chiovitti A."/>
            <person name="Davis A.K."/>
            <person name="Demarest M.S."/>
            <person name="Detter J.C."/>
            <person name="Glavina T."/>
            <person name="Goodstein D."/>
            <person name="Hadi M.Z."/>
            <person name="Hellsten U."/>
            <person name="Hildebrand M."/>
            <person name="Jenkins B.D."/>
            <person name="Jurka J."/>
            <person name="Kapitonov V.V."/>
            <person name="Kroger N."/>
            <person name="Lau W.W."/>
            <person name="Lane T.W."/>
            <person name="Larimer F.W."/>
            <person name="Lippmeier J.C."/>
            <person name="Lucas S."/>
            <person name="Medina M."/>
            <person name="Montsant A."/>
            <person name="Obornik M."/>
            <person name="Parker M.S."/>
            <person name="Palenik B."/>
            <person name="Pazour G.J."/>
            <person name="Richardson P.M."/>
            <person name="Rynearson T.A."/>
            <person name="Saito M.A."/>
            <person name="Schwartz D.C."/>
            <person name="Thamatrakoln K."/>
            <person name="Valentin K."/>
            <person name="Vardi A."/>
            <person name="Wilkerson F.P."/>
            <person name="Rokhsar D.S."/>
        </authorList>
    </citation>
    <scope>NUCLEOTIDE SEQUENCE [LARGE SCALE GENOMIC DNA]</scope>
    <source>
        <strain evidence="9 10">CCMP1335</strain>
    </source>
</reference>
<feature type="non-terminal residue" evidence="9">
    <location>
        <position position="1"/>
    </location>
</feature>
<sequence>YGWMRDESRANRTVLDHLHAENEYREQMTRHLNETHEELYQEFLSSIHETDYTTPVAKGSFWYYSRYEEGVSYPRTEDGTSLQPLLPGEEVYLDVPLLAQNKTYLAVGVIAVSPNEEYIAYSLDLTGRETCLLFIRNIATGEEWILYDTTSDERRVMEAEGSIVWNNDSTAIFYVTLDKTHRPYRVYYRKLFCSEGSYIALKLQSDELLLEERDGLFSVHISTTFDGKYLLVSSSSKESSEIHYLDLHDSQPDATTPLVCIAKRKPNALYRATHCNGWWLIQTKENTPNFRLKASRVGASSNMTNWKDVVLKSKGISLFDGGEQRSLGATSSLAISKATRLEFDEPAFDVGIGGNRDDTLPYVVIAYDSLITPLSHIAIPLANPSDLDRRRVMKEEAVPGYDKSLYACERTTARSRDGKTEIPVSLVYRLDSLQKQSFGDGIPTHLYGYGSYGACIEASFRATRLPLLNRGIVYAIAHVRGGGEMGRPWYESAKYLCKRNSFDDFVDVARWLTCAIKSSDSSSVGEGITVPSKLSCEGRSAGGLLIGASINQAPELFKAAILGVPFVDVACTMCDQSLPLTITEWEEWGNPNEEYYFEYMMSYCPMQNVQREAVYPSCLITGGLYDPRVQYWEPAKFAGELRHSTSEESGVVLLKMDMEAGHFSASDRYKYLRELAFDYSFLLDELGLLIGTT</sequence>
<accession>B8BQ57</accession>
<keyword evidence="10" id="KW-1185">Reference proteome</keyword>
<dbReference type="RefSeq" id="XP_002286088.1">
    <property type="nucleotide sequence ID" value="XM_002286052.1"/>
</dbReference>
<dbReference type="InterPro" id="IPR023302">
    <property type="entry name" value="Pept_S9A_N"/>
</dbReference>
<dbReference type="Proteomes" id="UP000001449">
    <property type="component" value="Chromosome 1"/>
</dbReference>
<evidence type="ECO:0000256" key="3">
    <source>
        <dbReference type="ARBA" id="ARBA00022801"/>
    </source>
</evidence>
<dbReference type="PANTHER" id="PTHR11757:SF19">
    <property type="entry name" value="PROLYL ENDOPEPTIDASE-LIKE"/>
    <property type="match status" value="1"/>
</dbReference>
<dbReference type="PaxDb" id="35128-Thaps31242"/>
<dbReference type="Gene3D" id="3.40.50.1820">
    <property type="entry name" value="alpha/beta hydrolase"/>
    <property type="match status" value="1"/>
</dbReference>
<keyword evidence="3 6" id="KW-0378">Hydrolase</keyword>
<dbReference type="PRINTS" id="PR00862">
    <property type="entry name" value="PROLIGOPTASE"/>
</dbReference>
<keyword evidence="4 6" id="KW-0720">Serine protease</keyword>
<evidence type="ECO:0000256" key="2">
    <source>
        <dbReference type="ARBA" id="ARBA00022670"/>
    </source>
</evidence>
<dbReference type="AlphaFoldDB" id="B8BQ57"/>
<dbReference type="InParanoid" id="B8BQ57"/>
<evidence type="ECO:0000256" key="6">
    <source>
        <dbReference type="RuleBase" id="RU368024"/>
    </source>
</evidence>
<proteinExistence type="inferred from homology"/>
<evidence type="ECO:0000259" key="8">
    <source>
        <dbReference type="Pfam" id="PF02897"/>
    </source>
</evidence>
<evidence type="ECO:0000256" key="5">
    <source>
        <dbReference type="ARBA" id="ARBA00045448"/>
    </source>
</evidence>
<dbReference type="OMA" id="PEQSQFG"/>
<name>B8BQ57_THAPS</name>
<dbReference type="PANTHER" id="PTHR11757">
    <property type="entry name" value="PROTEASE FAMILY S9A OLIGOPEPTIDASE"/>
    <property type="match status" value="1"/>
</dbReference>
<comment type="function">
    <text evidence="5">Serine peptidase whose precise substrate specificity remains unclear. Does not cleave peptides after a arginine or lysine residue. Regulates trans-Golgi network morphology and sorting by regulating the membrane binding of the AP-1 complex. May play a role in the regulation of synaptic vesicle exocytosis.</text>
</comment>
<evidence type="ECO:0000313" key="10">
    <source>
        <dbReference type="Proteomes" id="UP000001449"/>
    </source>
</evidence>
<dbReference type="HOGENOM" id="CLU_011290_0_1_1"/>
<dbReference type="EC" id="3.4.21.-" evidence="6"/>
<keyword evidence="2 6" id="KW-0645">Protease</keyword>
<dbReference type="GO" id="GO:0004252">
    <property type="term" value="F:serine-type endopeptidase activity"/>
    <property type="evidence" value="ECO:0007669"/>
    <property type="project" value="UniProtKB-UniRule"/>
</dbReference>
<dbReference type="ESTHER" id="thaps-b8bq57">
    <property type="family name" value="S9N_PREPL_Peptidase_S9"/>
</dbReference>
<dbReference type="InterPro" id="IPR051543">
    <property type="entry name" value="Serine_Peptidase_S9A"/>
</dbReference>
<dbReference type="InterPro" id="IPR001375">
    <property type="entry name" value="Peptidase_S9_cat"/>
</dbReference>